<keyword evidence="2" id="KW-0067">ATP-binding</keyword>
<keyword evidence="3" id="KW-1185">Reference proteome</keyword>
<proteinExistence type="predicted"/>
<evidence type="ECO:0000313" key="2">
    <source>
        <dbReference type="EMBL" id="MEV0707298.1"/>
    </source>
</evidence>
<dbReference type="InterPro" id="IPR036890">
    <property type="entry name" value="HATPase_C_sf"/>
</dbReference>
<feature type="region of interest" description="Disordered" evidence="1">
    <location>
        <begin position="1004"/>
        <end position="1024"/>
    </location>
</feature>
<sequence length="1024" mass="109969">MADPFGSERLRSAVLTAWRDSPTRLREDAATEADLVRSGYRDRLLTELAQNAADAAAEAGVPGRVSVRLDGRTLRIANTGAPLDIEGVHSLTALRVSGKVDPDVSVGRFGVGFTAVLSVSEDIELRSTTGSLSFSRERTRAALRDNGIRMPGETAPGTGDVEPGFLPPVLRLTWPLSDPPAPGADTEVVLRLRDEVDERALVESMRAEAVDLLLELPALHSIRIGDDEIASAVTDLDNGLQELRITVDGRAPRIWWQFRTARARWLVPVRQGRPVAADDDVLRAPTRSDEDLSLPALLVADIPMQPDRRRLLPGARIAELAAGYADFARALPRLDRLVLVPTPGFARGEADALLREAVIAELRANAWLPVVATTPRPTAPAFDWDPLDSPAVEPAVEPATLEPAAVEPAAVEPQPTTPGVVSASRRETSNGYGFGPDTQPPTASHPEAFDDGTARDFTAIPTRASVLTGLSRELAALLDDMVGPLVIPELSRPAHTEALAVLDVHRLGLARLAELSGGLERPPDWWRGLYDALEPFVADPLAAEELGALAVPLADGRVVTGPRTVVLGDRLDVAIPLHWARLVHPEAAHPLLARLGARSATPEDLLNDPGLHAELEDHPDDPEIADAILLLAARAEARLLPSWLGLLELPDTDGDLRPADELLLPGAPLYPLLPDDTPLGTLAEEIVDRYGAQALRAIGVGWDFAVVVESDPTGPDHDLDDEESWWATLTTDPREFAAVRDLDLVDEVAWPDALLELVSQPQTRRLVADPDGYTAWWLRRHARIHGTRLGLYRHPADTEFTGLLPEFTFDGFTQADLDGLRAVFVDPAAMTTDLAEALLDALADPSKTPAPDVVAHAHRLLAAAVADDRLDLSDLDLPERVRVLSGEAADPGDVMVLDLPWFGLVVPSRRLVLGGADGAPALARLLDLPLVSESVTAEVVGAGRRTSWSAEPLGVVLRQLFTLPPQDGELVVHDDLTVRLSGAVTATISVPWWREGATTHLSVPRAVSSASSASSADENPYAVE</sequence>
<dbReference type="RefSeq" id="WP_357781023.1">
    <property type="nucleotide sequence ID" value="NZ_JBFAKC010000003.1"/>
</dbReference>
<gene>
    <name evidence="2" type="ORF">AB0I48_07010</name>
</gene>
<dbReference type="Proteomes" id="UP001551695">
    <property type="component" value="Unassembled WGS sequence"/>
</dbReference>
<dbReference type="EMBL" id="JBFAKC010000003">
    <property type="protein sequence ID" value="MEV0707298.1"/>
    <property type="molecule type" value="Genomic_DNA"/>
</dbReference>
<feature type="region of interest" description="Disordered" evidence="1">
    <location>
        <begin position="409"/>
        <end position="453"/>
    </location>
</feature>
<keyword evidence="2" id="KW-0547">Nucleotide-binding</keyword>
<dbReference type="Gene3D" id="3.30.565.10">
    <property type="entry name" value="Histidine kinase-like ATPase, C-terminal domain"/>
    <property type="match status" value="1"/>
</dbReference>
<dbReference type="GO" id="GO:0005524">
    <property type="term" value="F:ATP binding"/>
    <property type="evidence" value="ECO:0007669"/>
    <property type="project" value="UniProtKB-KW"/>
</dbReference>
<organism evidence="2 3">
    <name type="scientific">Nocardia aurea</name>
    <dbReference type="NCBI Taxonomy" id="2144174"/>
    <lineage>
        <taxon>Bacteria</taxon>
        <taxon>Bacillati</taxon>
        <taxon>Actinomycetota</taxon>
        <taxon>Actinomycetes</taxon>
        <taxon>Mycobacteriales</taxon>
        <taxon>Nocardiaceae</taxon>
        <taxon>Nocardia</taxon>
    </lineage>
</organism>
<evidence type="ECO:0000313" key="3">
    <source>
        <dbReference type="Proteomes" id="UP001551695"/>
    </source>
</evidence>
<reference evidence="2 3" key="1">
    <citation type="submission" date="2024-06" db="EMBL/GenBank/DDBJ databases">
        <title>The Natural Products Discovery Center: Release of the First 8490 Sequenced Strains for Exploring Actinobacteria Biosynthetic Diversity.</title>
        <authorList>
            <person name="Kalkreuter E."/>
            <person name="Kautsar S.A."/>
            <person name="Yang D."/>
            <person name="Bader C.D."/>
            <person name="Teijaro C.N."/>
            <person name="Fluegel L."/>
            <person name="Davis C.M."/>
            <person name="Simpson J.R."/>
            <person name="Lauterbach L."/>
            <person name="Steele A.D."/>
            <person name="Gui C."/>
            <person name="Meng S."/>
            <person name="Li G."/>
            <person name="Viehrig K."/>
            <person name="Ye F."/>
            <person name="Su P."/>
            <person name="Kiefer A.F."/>
            <person name="Nichols A."/>
            <person name="Cepeda A.J."/>
            <person name="Yan W."/>
            <person name="Fan B."/>
            <person name="Jiang Y."/>
            <person name="Adhikari A."/>
            <person name="Zheng C.-J."/>
            <person name="Schuster L."/>
            <person name="Cowan T.M."/>
            <person name="Smanski M.J."/>
            <person name="Chevrette M.G."/>
            <person name="De Carvalho L.P.S."/>
            <person name="Shen B."/>
        </authorList>
    </citation>
    <scope>NUCLEOTIDE SEQUENCE [LARGE SCALE GENOMIC DNA]</scope>
    <source>
        <strain evidence="2 3">NPDC050403</strain>
    </source>
</reference>
<dbReference type="SUPFAM" id="SSF55874">
    <property type="entry name" value="ATPase domain of HSP90 chaperone/DNA topoisomerase II/histidine kinase"/>
    <property type="match status" value="1"/>
</dbReference>
<name>A0ABV3FPL9_9NOCA</name>
<evidence type="ECO:0000256" key="1">
    <source>
        <dbReference type="SAM" id="MobiDB-lite"/>
    </source>
</evidence>
<comment type="caution">
    <text evidence="2">The sequence shown here is derived from an EMBL/GenBank/DDBJ whole genome shotgun (WGS) entry which is preliminary data.</text>
</comment>
<dbReference type="NCBIfam" id="NF047352">
    <property type="entry name" value="P_loop_sacsin"/>
    <property type="match status" value="1"/>
</dbReference>
<accession>A0ABV3FPL9</accession>
<protein>
    <submittedName>
        <fullName evidence="2">ATP-binding protein</fullName>
    </submittedName>
</protein>